<dbReference type="PROSITE" id="PS00678">
    <property type="entry name" value="WD_REPEATS_1"/>
    <property type="match status" value="1"/>
</dbReference>
<dbReference type="InterPro" id="IPR001680">
    <property type="entry name" value="WD40_rpt"/>
</dbReference>
<keyword evidence="6" id="KW-1185">Reference proteome</keyword>
<feature type="region of interest" description="Disordered" evidence="4">
    <location>
        <begin position="255"/>
        <end position="280"/>
    </location>
</feature>
<dbReference type="InterPro" id="IPR015943">
    <property type="entry name" value="WD40/YVTN_repeat-like_dom_sf"/>
</dbReference>
<evidence type="ECO:0000256" key="3">
    <source>
        <dbReference type="PROSITE-ProRule" id="PRU00221"/>
    </source>
</evidence>
<keyword evidence="1 3" id="KW-0853">WD repeat</keyword>
<evidence type="ECO:0000256" key="2">
    <source>
        <dbReference type="ARBA" id="ARBA00022737"/>
    </source>
</evidence>
<evidence type="ECO:0008006" key="7">
    <source>
        <dbReference type="Google" id="ProtNLM"/>
    </source>
</evidence>
<dbReference type="InterPro" id="IPR020472">
    <property type="entry name" value="WD40_PAC1"/>
</dbReference>
<dbReference type="Gene3D" id="2.130.10.10">
    <property type="entry name" value="YVTN repeat-like/Quinoprotein amine dehydrogenase"/>
    <property type="match status" value="2"/>
</dbReference>
<feature type="region of interest" description="Disordered" evidence="4">
    <location>
        <begin position="720"/>
        <end position="768"/>
    </location>
</feature>
<sequence>MSKSEEEEDEEETQSQVAEERFYESLDRLLSSSNSSTSTSDDDDVVFPTSRRLYRRHHGKRTPTSTSSVPKFPMSAQNYDVWTSSDSFSRCSLEQRRDRLLLSLGLSSAPSLSRRKCNSSSASRSSIISISSVSDTVNRNSNTKFDYNGSNRDGVVGSDLGSYNTPLESMNNGGWKIEEECGEECLSGVEKIDRVCRVKNLDNGKEFVVNEVREDGMWNNLKEVGTGRQLTMEEFDICVGHSPIVQELMRRQSVQDKGNKIDGEEQLNGIRHGYGDNGSKSKKNVSWFKSIKNVASSIALYKEKRSSDERDTSSEKGGQRSSSAADDSQDGCFHGPERVRVRQYGKSVKELTALYKCQEIQAHNGSIWAIKFSLDGRYLASAGEDCVIHVWQVVESERKGELLADRPEDGSLNLLFLTNGSPEAKALSLSLENALEKKRKGRTSISTKSISLNHIIVPDAVFGLSEKPICSFQGHSDDVLDLSWSKSQLLLSSSMDKTVRLWNLSSNTYLKIFCHSDYVTCIQFNPVDDRYFISGSLDAKVRIWSIPDRQVVDWNDLHEMVTAACCTSDGQGALVGSYKGSCRLYNTSENKLQQKSHINLQNHTKKSHLKKITGFQFVPGSSSEVLITSADSRVRVVNGIDLVHKFRGFRNTNSQISASLTANGKYVVCASEDSHAYVWRHEGKSRPSRSKSVKDTRTYEHFHCEDVCVAIPWPGMDESWDPPDLFSGQERLSGHQPGDVSKGNHPPTPVQEFTGNESSSTSSSRCGNSPFCSTLSSAPNGYFFDRISATWPEEKLLLPTMRRSPRPSLDFSNGVLQNHSAWGMVVVTAGLRGEIRTFQNFGLPVQI</sequence>
<proteinExistence type="predicted"/>
<dbReference type="PANTHER" id="PTHR14221:SF67">
    <property type="entry name" value="WD REPEAT-CONTAINING PROTEIN 44-LIKE"/>
    <property type="match status" value="1"/>
</dbReference>
<feature type="repeat" description="WD" evidence="3">
    <location>
        <begin position="360"/>
        <end position="401"/>
    </location>
</feature>
<dbReference type="PROSITE" id="PS50082">
    <property type="entry name" value="WD_REPEATS_2"/>
    <property type="match status" value="3"/>
</dbReference>
<reference evidence="5" key="1">
    <citation type="submission" date="2022-04" db="EMBL/GenBank/DDBJ databases">
        <title>Carnegiea gigantea Genome sequencing and assembly v2.</title>
        <authorList>
            <person name="Copetti D."/>
            <person name="Sanderson M.J."/>
            <person name="Burquez A."/>
            <person name="Wojciechowski M.F."/>
        </authorList>
    </citation>
    <scope>NUCLEOTIDE SEQUENCE</scope>
    <source>
        <strain evidence="5">SGP5-SGP5p</strain>
        <tissue evidence="5">Aerial part</tissue>
    </source>
</reference>
<dbReference type="Pfam" id="PF00400">
    <property type="entry name" value="WD40"/>
    <property type="match status" value="3"/>
</dbReference>
<dbReference type="FunFam" id="2.130.10.10:FF:000712">
    <property type="entry name" value="Transducin/WD40 repeat-like superfamily protein"/>
    <property type="match status" value="1"/>
</dbReference>
<dbReference type="PANTHER" id="PTHR14221">
    <property type="entry name" value="WD REPEAT DOMAIN 44"/>
    <property type="match status" value="1"/>
</dbReference>
<dbReference type="InterPro" id="IPR040324">
    <property type="entry name" value="WDR44/Dgr2"/>
</dbReference>
<dbReference type="PRINTS" id="PR00320">
    <property type="entry name" value="GPROTEINBRPT"/>
</dbReference>
<dbReference type="EMBL" id="JAKOGI010000380">
    <property type="protein sequence ID" value="KAJ8435865.1"/>
    <property type="molecule type" value="Genomic_DNA"/>
</dbReference>
<dbReference type="InterPro" id="IPR036322">
    <property type="entry name" value="WD40_repeat_dom_sf"/>
</dbReference>
<name>A0A9Q1K3P0_9CARY</name>
<dbReference type="AlphaFoldDB" id="A0A9Q1K3P0"/>
<evidence type="ECO:0000256" key="1">
    <source>
        <dbReference type="ARBA" id="ARBA00022574"/>
    </source>
</evidence>
<feature type="region of interest" description="Disordered" evidence="4">
    <location>
        <begin position="1"/>
        <end position="73"/>
    </location>
</feature>
<feature type="region of interest" description="Disordered" evidence="4">
    <location>
        <begin position="303"/>
        <end position="336"/>
    </location>
</feature>
<dbReference type="OrthoDB" id="408728at2759"/>
<gene>
    <name evidence="5" type="ORF">Cgig2_028573</name>
</gene>
<dbReference type="FunFam" id="2.130.10.10:FF:000329">
    <property type="entry name" value="WD repeat-containing protein 44"/>
    <property type="match status" value="1"/>
</dbReference>
<feature type="compositionally biased region" description="Basic residues" evidence="4">
    <location>
        <begin position="52"/>
        <end position="61"/>
    </location>
</feature>
<feature type="compositionally biased region" description="Acidic residues" evidence="4">
    <location>
        <begin position="1"/>
        <end position="13"/>
    </location>
</feature>
<evidence type="ECO:0000313" key="5">
    <source>
        <dbReference type="EMBL" id="KAJ8435865.1"/>
    </source>
</evidence>
<accession>A0A9Q1K3P0</accession>
<dbReference type="SMART" id="SM00320">
    <property type="entry name" value="WD40"/>
    <property type="match status" value="6"/>
</dbReference>
<organism evidence="5 6">
    <name type="scientific">Carnegiea gigantea</name>
    <dbReference type="NCBI Taxonomy" id="171969"/>
    <lineage>
        <taxon>Eukaryota</taxon>
        <taxon>Viridiplantae</taxon>
        <taxon>Streptophyta</taxon>
        <taxon>Embryophyta</taxon>
        <taxon>Tracheophyta</taxon>
        <taxon>Spermatophyta</taxon>
        <taxon>Magnoliopsida</taxon>
        <taxon>eudicotyledons</taxon>
        <taxon>Gunneridae</taxon>
        <taxon>Pentapetalae</taxon>
        <taxon>Caryophyllales</taxon>
        <taxon>Cactineae</taxon>
        <taxon>Cactaceae</taxon>
        <taxon>Cactoideae</taxon>
        <taxon>Echinocereeae</taxon>
        <taxon>Carnegiea</taxon>
    </lineage>
</organism>
<feature type="repeat" description="WD" evidence="3">
    <location>
        <begin position="472"/>
        <end position="512"/>
    </location>
</feature>
<protein>
    <recommendedName>
        <fullName evidence="7">WD repeat-containing protein 44</fullName>
    </recommendedName>
</protein>
<dbReference type="SUPFAM" id="SSF50978">
    <property type="entry name" value="WD40 repeat-like"/>
    <property type="match status" value="1"/>
</dbReference>
<dbReference type="PROSITE" id="PS50294">
    <property type="entry name" value="WD_REPEATS_REGION"/>
    <property type="match status" value="3"/>
</dbReference>
<feature type="compositionally biased region" description="Basic and acidic residues" evidence="4">
    <location>
        <begin position="303"/>
        <end position="318"/>
    </location>
</feature>
<feature type="compositionally biased region" description="Basic and acidic residues" evidence="4">
    <location>
        <begin position="18"/>
        <end position="27"/>
    </location>
</feature>
<comment type="caution">
    <text evidence="5">The sequence shown here is derived from an EMBL/GenBank/DDBJ whole genome shotgun (WGS) entry which is preliminary data.</text>
</comment>
<keyword evidence="2" id="KW-0677">Repeat</keyword>
<dbReference type="InterPro" id="IPR019775">
    <property type="entry name" value="WD40_repeat_CS"/>
</dbReference>
<evidence type="ECO:0000256" key="4">
    <source>
        <dbReference type="SAM" id="MobiDB-lite"/>
    </source>
</evidence>
<feature type="repeat" description="WD" evidence="3">
    <location>
        <begin position="512"/>
        <end position="546"/>
    </location>
</feature>
<feature type="compositionally biased region" description="Polar residues" evidence="4">
    <location>
        <begin position="62"/>
        <end position="73"/>
    </location>
</feature>
<evidence type="ECO:0000313" key="6">
    <source>
        <dbReference type="Proteomes" id="UP001153076"/>
    </source>
</evidence>
<dbReference type="Proteomes" id="UP001153076">
    <property type="component" value="Unassembled WGS sequence"/>
</dbReference>
<feature type="compositionally biased region" description="Low complexity" evidence="4">
    <location>
        <begin position="28"/>
        <end position="39"/>
    </location>
</feature>